<proteinExistence type="predicted"/>
<reference evidence="3" key="1">
    <citation type="journal article" date="2019" name="Int. J. Syst. Evol. Microbiol.">
        <title>The Global Catalogue of Microorganisms (GCM) 10K type strain sequencing project: providing services to taxonomists for standard genome sequencing and annotation.</title>
        <authorList>
            <consortium name="The Broad Institute Genomics Platform"/>
            <consortium name="The Broad Institute Genome Sequencing Center for Infectious Disease"/>
            <person name="Wu L."/>
            <person name="Ma J."/>
        </authorList>
    </citation>
    <scope>NUCLEOTIDE SEQUENCE [LARGE SCALE GENOMIC DNA]</scope>
    <source>
        <strain evidence="3">CGMCC 1.12286</strain>
    </source>
</reference>
<feature type="compositionally biased region" description="Polar residues" evidence="1">
    <location>
        <begin position="41"/>
        <end position="50"/>
    </location>
</feature>
<keyword evidence="3" id="KW-1185">Reference proteome</keyword>
<comment type="caution">
    <text evidence="2">The sequence shown here is derived from an EMBL/GenBank/DDBJ whole genome shotgun (WGS) entry which is preliminary data.</text>
</comment>
<evidence type="ECO:0000313" key="3">
    <source>
        <dbReference type="Proteomes" id="UP001597079"/>
    </source>
</evidence>
<accession>A0ABW4JKZ6</accession>
<sequence>MQLKNDPTSDGNQLHGEAHYLDSVMAQVSELQTDGGVSPELQHQPTNQLKSPPPQIPRRRTGLKH</sequence>
<gene>
    <name evidence="2" type="ORF">ACFSB2_20320</name>
</gene>
<protein>
    <submittedName>
        <fullName evidence="2">Uncharacterized protein</fullName>
    </submittedName>
</protein>
<dbReference type="EMBL" id="JBHUCX010000083">
    <property type="protein sequence ID" value="MFD1677024.1"/>
    <property type="molecule type" value="Genomic_DNA"/>
</dbReference>
<evidence type="ECO:0000256" key="1">
    <source>
        <dbReference type="SAM" id="MobiDB-lite"/>
    </source>
</evidence>
<dbReference type="Proteomes" id="UP001597079">
    <property type="component" value="Unassembled WGS sequence"/>
</dbReference>
<organism evidence="2 3">
    <name type="scientific">Alicyclobacillus fodiniaquatilis</name>
    <dbReference type="NCBI Taxonomy" id="1661150"/>
    <lineage>
        <taxon>Bacteria</taxon>
        <taxon>Bacillati</taxon>
        <taxon>Bacillota</taxon>
        <taxon>Bacilli</taxon>
        <taxon>Bacillales</taxon>
        <taxon>Alicyclobacillaceae</taxon>
        <taxon>Alicyclobacillus</taxon>
    </lineage>
</organism>
<feature type="region of interest" description="Disordered" evidence="1">
    <location>
        <begin position="25"/>
        <end position="65"/>
    </location>
</feature>
<name>A0ABW4JKZ6_9BACL</name>
<evidence type="ECO:0000313" key="2">
    <source>
        <dbReference type="EMBL" id="MFD1677024.1"/>
    </source>
</evidence>